<evidence type="ECO:0000256" key="1">
    <source>
        <dbReference type="ARBA" id="ARBA00001933"/>
    </source>
</evidence>
<evidence type="ECO:0000256" key="3">
    <source>
        <dbReference type="ARBA" id="ARBA00011738"/>
    </source>
</evidence>
<evidence type="ECO:0000259" key="8">
    <source>
        <dbReference type="Pfam" id="PF00155"/>
    </source>
</evidence>
<evidence type="ECO:0000256" key="2">
    <source>
        <dbReference type="ARBA" id="ARBA00007441"/>
    </source>
</evidence>
<evidence type="ECO:0000313" key="10">
    <source>
        <dbReference type="Proteomes" id="UP001156682"/>
    </source>
</evidence>
<keyword evidence="5 7" id="KW-0808">Transferase</keyword>
<dbReference type="CDD" id="cd00609">
    <property type="entry name" value="AAT_like"/>
    <property type="match status" value="1"/>
</dbReference>
<dbReference type="InterPro" id="IPR015422">
    <property type="entry name" value="PyrdxlP-dep_Trfase_small"/>
</dbReference>
<dbReference type="Proteomes" id="UP001156682">
    <property type="component" value="Unassembled WGS sequence"/>
</dbReference>
<dbReference type="InterPro" id="IPR004838">
    <property type="entry name" value="NHTrfase_class1_PyrdxlP-BS"/>
</dbReference>
<name>A0ABQ5ZX09_9GAMM</name>
<dbReference type="EMBL" id="BSOR01000037">
    <property type="protein sequence ID" value="GLR64719.1"/>
    <property type="molecule type" value="Genomic_DNA"/>
</dbReference>
<dbReference type="RefSeq" id="WP_027851182.1">
    <property type="nucleotide sequence ID" value="NZ_BSOR01000037.1"/>
</dbReference>
<comment type="subunit">
    <text evidence="3">Homodimer.</text>
</comment>
<dbReference type="EC" id="2.6.1.-" evidence="7"/>
<evidence type="ECO:0000256" key="7">
    <source>
        <dbReference type="RuleBase" id="RU000481"/>
    </source>
</evidence>
<comment type="cofactor">
    <cofactor evidence="1 7">
        <name>pyridoxal 5'-phosphate</name>
        <dbReference type="ChEBI" id="CHEBI:597326"/>
    </cofactor>
</comment>
<keyword evidence="10" id="KW-1185">Reference proteome</keyword>
<dbReference type="PANTHER" id="PTHR11879">
    <property type="entry name" value="ASPARTATE AMINOTRANSFERASE"/>
    <property type="match status" value="1"/>
</dbReference>
<reference evidence="10" key="1">
    <citation type="journal article" date="2019" name="Int. J. Syst. Evol. Microbiol.">
        <title>The Global Catalogue of Microorganisms (GCM) 10K type strain sequencing project: providing services to taxonomists for standard genome sequencing and annotation.</title>
        <authorList>
            <consortium name="The Broad Institute Genomics Platform"/>
            <consortium name="The Broad Institute Genome Sequencing Center for Infectious Disease"/>
            <person name="Wu L."/>
            <person name="Ma J."/>
        </authorList>
    </citation>
    <scope>NUCLEOTIDE SEQUENCE [LARGE SCALE GENOMIC DNA]</scope>
    <source>
        <strain evidence="10">NBRC 100033</strain>
    </source>
</reference>
<dbReference type="InterPro" id="IPR000796">
    <property type="entry name" value="Asp_trans"/>
</dbReference>
<comment type="similarity">
    <text evidence="2 7">Belongs to the class-I pyridoxal-phosphate-dependent aminotransferase family.</text>
</comment>
<dbReference type="PANTHER" id="PTHR11879:SF22">
    <property type="entry name" value="ASPARTATE AMINOTRANSFERASE, MITOCHONDRIAL"/>
    <property type="match status" value="1"/>
</dbReference>
<dbReference type="InterPro" id="IPR015421">
    <property type="entry name" value="PyrdxlP-dep_Trfase_major"/>
</dbReference>
<evidence type="ECO:0000256" key="6">
    <source>
        <dbReference type="ARBA" id="ARBA00022898"/>
    </source>
</evidence>
<dbReference type="InterPro" id="IPR004839">
    <property type="entry name" value="Aminotransferase_I/II_large"/>
</dbReference>
<dbReference type="SUPFAM" id="SSF53383">
    <property type="entry name" value="PLP-dependent transferases"/>
    <property type="match status" value="1"/>
</dbReference>
<comment type="caution">
    <text evidence="9">The sequence shown here is derived from an EMBL/GenBank/DDBJ whole genome shotgun (WGS) entry which is preliminary data.</text>
</comment>
<dbReference type="PRINTS" id="PR00799">
    <property type="entry name" value="TRANSAMINASE"/>
</dbReference>
<keyword evidence="4 7" id="KW-0032">Aminotransferase</keyword>
<evidence type="ECO:0000256" key="5">
    <source>
        <dbReference type="ARBA" id="ARBA00022679"/>
    </source>
</evidence>
<dbReference type="Gene3D" id="3.90.1150.10">
    <property type="entry name" value="Aspartate Aminotransferase, domain 1"/>
    <property type="match status" value="1"/>
</dbReference>
<evidence type="ECO:0000313" key="9">
    <source>
        <dbReference type="EMBL" id="GLR64719.1"/>
    </source>
</evidence>
<sequence length="399" mass="44010">MFTQVELLPADPILGLIEAFNQDTNPSKIDLGVGVYRDELGNTPILKSVREAEALLLTRETTKKYIGSHGDPLFSQQMLPLVFGENSNVLAEKRATLTQAPGGTGALRLAADFIKRNSPEKTVWISNPTWPNHFAIFDAVGIQHKTYAYVDSDTNRLDFPALLADLKQIPQGDVVLLHACCHNPTGFDLSKEQWQEVLAVLKEGKLLPLIDFAYQGFGEGLDEDAAAVRLLAEELPEVMITSSCSKNFGLYRERIGAFIAVAKDTTDMEKVRSQMASVARANYSNPPAHGSAIVATILASQELNTLWRSEVDEMRNRINTLRQQFVVALTPYGLAEKFACVAEQRGMFSYSGLKPNEVAQLQKDFGIYMVSTGRMNIAGYNEQNLPYLCEAIASVCGKK</sequence>
<organism evidence="9 10">
    <name type="scientific">Marinospirillum insulare</name>
    <dbReference type="NCBI Taxonomy" id="217169"/>
    <lineage>
        <taxon>Bacteria</taxon>
        <taxon>Pseudomonadati</taxon>
        <taxon>Pseudomonadota</taxon>
        <taxon>Gammaproteobacteria</taxon>
        <taxon>Oceanospirillales</taxon>
        <taxon>Oceanospirillaceae</taxon>
        <taxon>Marinospirillum</taxon>
    </lineage>
</organism>
<protein>
    <recommendedName>
        <fullName evidence="7">Aminotransferase</fullName>
        <ecNumber evidence="7">2.6.1.-</ecNumber>
    </recommendedName>
</protein>
<gene>
    <name evidence="9" type="primary">phhC</name>
    <name evidence="9" type="ORF">GCM10007878_21570</name>
</gene>
<accession>A0ABQ5ZX09</accession>
<dbReference type="InterPro" id="IPR015424">
    <property type="entry name" value="PyrdxlP-dep_Trfase"/>
</dbReference>
<dbReference type="GO" id="GO:0008483">
    <property type="term" value="F:transaminase activity"/>
    <property type="evidence" value="ECO:0007669"/>
    <property type="project" value="UniProtKB-KW"/>
</dbReference>
<dbReference type="NCBIfam" id="NF006719">
    <property type="entry name" value="PRK09257.1"/>
    <property type="match status" value="1"/>
</dbReference>
<keyword evidence="6" id="KW-0663">Pyridoxal phosphate</keyword>
<dbReference type="Pfam" id="PF00155">
    <property type="entry name" value="Aminotran_1_2"/>
    <property type="match status" value="1"/>
</dbReference>
<dbReference type="PROSITE" id="PS00105">
    <property type="entry name" value="AA_TRANSFER_CLASS_1"/>
    <property type="match status" value="1"/>
</dbReference>
<evidence type="ECO:0000256" key="4">
    <source>
        <dbReference type="ARBA" id="ARBA00022576"/>
    </source>
</evidence>
<proteinExistence type="inferred from homology"/>
<dbReference type="Gene3D" id="3.40.640.10">
    <property type="entry name" value="Type I PLP-dependent aspartate aminotransferase-like (Major domain)"/>
    <property type="match status" value="1"/>
</dbReference>
<feature type="domain" description="Aminotransferase class I/classII large" evidence="8">
    <location>
        <begin position="27"/>
        <end position="392"/>
    </location>
</feature>